<proteinExistence type="predicted"/>
<protein>
    <submittedName>
        <fullName evidence="2">Uncharacterized protein</fullName>
    </submittedName>
</protein>
<dbReference type="EMBL" id="JAHQIW010000747">
    <property type="protein sequence ID" value="KAJ1349801.1"/>
    <property type="molecule type" value="Genomic_DNA"/>
</dbReference>
<evidence type="ECO:0000256" key="1">
    <source>
        <dbReference type="SAM" id="MobiDB-lite"/>
    </source>
</evidence>
<gene>
    <name evidence="2" type="ORF">KIN20_005455</name>
</gene>
<dbReference type="AlphaFoldDB" id="A0AAD5ML92"/>
<feature type="region of interest" description="Disordered" evidence="1">
    <location>
        <begin position="1"/>
        <end position="20"/>
    </location>
</feature>
<accession>A0AAD5ML92</accession>
<feature type="compositionally biased region" description="Basic residues" evidence="1">
    <location>
        <begin position="1"/>
        <end position="14"/>
    </location>
</feature>
<name>A0AAD5ML92_PARTN</name>
<sequence length="71" mass="7709">MNLVGKQKKPKNVSRRPSSAMLPLGQLTVVNPRTGNLKRVHVLLDSGAELSFVDEGLVEELGPTGNRKRSS</sequence>
<dbReference type="Proteomes" id="UP001196413">
    <property type="component" value="Unassembled WGS sequence"/>
</dbReference>
<keyword evidence="3" id="KW-1185">Reference proteome</keyword>
<evidence type="ECO:0000313" key="3">
    <source>
        <dbReference type="Proteomes" id="UP001196413"/>
    </source>
</evidence>
<comment type="caution">
    <text evidence="2">The sequence shown here is derived from an EMBL/GenBank/DDBJ whole genome shotgun (WGS) entry which is preliminary data.</text>
</comment>
<organism evidence="2 3">
    <name type="scientific">Parelaphostrongylus tenuis</name>
    <name type="common">Meningeal worm</name>
    <dbReference type="NCBI Taxonomy" id="148309"/>
    <lineage>
        <taxon>Eukaryota</taxon>
        <taxon>Metazoa</taxon>
        <taxon>Ecdysozoa</taxon>
        <taxon>Nematoda</taxon>
        <taxon>Chromadorea</taxon>
        <taxon>Rhabditida</taxon>
        <taxon>Rhabditina</taxon>
        <taxon>Rhabditomorpha</taxon>
        <taxon>Strongyloidea</taxon>
        <taxon>Metastrongylidae</taxon>
        <taxon>Parelaphostrongylus</taxon>
    </lineage>
</organism>
<reference evidence="2" key="1">
    <citation type="submission" date="2021-06" db="EMBL/GenBank/DDBJ databases">
        <title>Parelaphostrongylus tenuis whole genome reference sequence.</title>
        <authorList>
            <person name="Garwood T.J."/>
            <person name="Larsen P.A."/>
            <person name="Fountain-Jones N.M."/>
            <person name="Garbe J.R."/>
            <person name="Macchietto M.G."/>
            <person name="Kania S.A."/>
            <person name="Gerhold R.W."/>
            <person name="Richards J.E."/>
            <person name="Wolf T.M."/>
        </authorList>
    </citation>
    <scope>NUCLEOTIDE SEQUENCE</scope>
    <source>
        <strain evidence="2">MNPRO001-30</strain>
        <tissue evidence="2">Meninges</tissue>
    </source>
</reference>
<evidence type="ECO:0000313" key="2">
    <source>
        <dbReference type="EMBL" id="KAJ1349801.1"/>
    </source>
</evidence>